<dbReference type="PRINTS" id="PR00149">
    <property type="entry name" value="FUMRATELYASE"/>
</dbReference>
<dbReference type="InterPro" id="IPR004769">
    <property type="entry name" value="Pur_lyase"/>
</dbReference>
<reference evidence="16 17" key="1">
    <citation type="journal article" date="2016" name="Nat. Commun.">
        <title>Thousands of microbial genomes shed light on interconnected biogeochemical processes in an aquifer system.</title>
        <authorList>
            <person name="Anantharaman K."/>
            <person name="Brown C.T."/>
            <person name="Hug L.A."/>
            <person name="Sharon I."/>
            <person name="Castelle C.J."/>
            <person name="Probst A.J."/>
            <person name="Thomas B.C."/>
            <person name="Singh A."/>
            <person name="Wilkins M.J."/>
            <person name="Karaoz U."/>
            <person name="Brodie E.L."/>
            <person name="Williams K.H."/>
            <person name="Hubbard S.S."/>
            <person name="Banfield J.F."/>
        </authorList>
    </citation>
    <scope>NUCLEOTIDE SEQUENCE [LARGE SCALE GENOMIC DNA]</scope>
</reference>
<dbReference type="Pfam" id="PF00206">
    <property type="entry name" value="Lyase_1"/>
    <property type="match status" value="1"/>
</dbReference>
<organism evidence="16 17">
    <name type="scientific">Candidatus Magasanikbacteria bacterium RIFOXYD2_FULL_41_14</name>
    <dbReference type="NCBI Taxonomy" id="1798709"/>
    <lineage>
        <taxon>Bacteria</taxon>
        <taxon>Candidatus Magasanikiibacteriota</taxon>
    </lineage>
</organism>
<name>A0A1F6PEQ7_9BACT</name>
<dbReference type="PROSITE" id="PS00163">
    <property type="entry name" value="FUMARATE_LYASES"/>
    <property type="match status" value="1"/>
</dbReference>
<dbReference type="InterPro" id="IPR008948">
    <property type="entry name" value="L-Aspartase-like"/>
</dbReference>
<comment type="pathway">
    <text evidence="2 13">Purine metabolism; AMP biosynthesis via de novo pathway; AMP from IMP: step 2/2.</text>
</comment>
<evidence type="ECO:0000256" key="10">
    <source>
        <dbReference type="ARBA" id="ARBA00030717"/>
    </source>
</evidence>
<dbReference type="InterPro" id="IPR024083">
    <property type="entry name" value="Fumarase/histidase_N"/>
</dbReference>
<evidence type="ECO:0000256" key="3">
    <source>
        <dbReference type="ARBA" id="ARBA00008273"/>
    </source>
</evidence>
<evidence type="ECO:0000256" key="11">
    <source>
        <dbReference type="ARBA" id="ARBA00049115"/>
    </source>
</evidence>
<dbReference type="GO" id="GO:0044208">
    <property type="term" value="P:'de novo' AMP biosynthetic process"/>
    <property type="evidence" value="ECO:0007669"/>
    <property type="project" value="UniProtKB-UniPathway"/>
</dbReference>
<dbReference type="Gene3D" id="1.10.275.10">
    <property type="entry name" value="Fumarase/aspartase (N-terminal domain)"/>
    <property type="match status" value="1"/>
</dbReference>
<comment type="pathway">
    <text evidence="1 13">Purine metabolism; IMP biosynthesis via de novo pathway; 5-amino-1-(5-phospho-D-ribosyl)imidazole-4-carboxamide from 5-amino-1-(5-phospho-D-ribosyl)imidazole-4-carboxylate: step 2/2.</text>
</comment>
<comment type="function">
    <text evidence="9">Catalyzes two reactions in de novo purine nucleotide biosynthesis. Catalyzes the breakdown of 5-aminoimidazole- (N-succinylocarboxamide) ribotide (SAICAR or 2-[5-amino-1-(5-phospho-beta-D-ribosyl)imidazole-4-carboxamido]succinate) to 5-aminoimidazole-4-carboxamide ribotide (AICAR or 5-amino-1-(5-phospho-beta-D-ribosyl)imidazole-4-carboxamide) and fumarate, and of adenylosuccinate (ADS or N(6)-(1,2-dicarboxyethyl)-AMP) to adenosine monophosphate (AMP) and fumarate.</text>
</comment>
<evidence type="ECO:0000256" key="8">
    <source>
        <dbReference type="ARBA" id="ARBA00024477"/>
    </source>
</evidence>
<dbReference type="SUPFAM" id="SSF48557">
    <property type="entry name" value="L-aspartase-like"/>
    <property type="match status" value="1"/>
</dbReference>
<evidence type="ECO:0000256" key="7">
    <source>
        <dbReference type="ARBA" id="ARBA00023239"/>
    </source>
</evidence>
<dbReference type="Pfam" id="PF08328">
    <property type="entry name" value="ASL_C"/>
    <property type="match status" value="1"/>
</dbReference>
<dbReference type="NCBIfam" id="TIGR00928">
    <property type="entry name" value="purB"/>
    <property type="match status" value="1"/>
</dbReference>
<dbReference type="InterPro" id="IPR013539">
    <property type="entry name" value="PurB_C"/>
</dbReference>
<dbReference type="InterPro" id="IPR022761">
    <property type="entry name" value="Fumarate_lyase_N"/>
</dbReference>
<gene>
    <name evidence="16" type="ORF">A2538_04420</name>
</gene>
<evidence type="ECO:0000256" key="6">
    <source>
        <dbReference type="ARBA" id="ARBA00022755"/>
    </source>
</evidence>
<evidence type="ECO:0000256" key="12">
    <source>
        <dbReference type="NCBIfam" id="TIGR00928"/>
    </source>
</evidence>
<evidence type="ECO:0000313" key="17">
    <source>
        <dbReference type="Proteomes" id="UP000178254"/>
    </source>
</evidence>
<evidence type="ECO:0000259" key="14">
    <source>
        <dbReference type="Pfam" id="PF00206"/>
    </source>
</evidence>
<dbReference type="UniPathway" id="UPA00075">
    <property type="reaction ID" value="UER00336"/>
</dbReference>
<evidence type="ECO:0000313" key="16">
    <source>
        <dbReference type="EMBL" id="OGH94647.1"/>
    </source>
</evidence>
<evidence type="ECO:0000256" key="5">
    <source>
        <dbReference type="ARBA" id="ARBA00017058"/>
    </source>
</evidence>
<evidence type="ECO:0000256" key="4">
    <source>
        <dbReference type="ARBA" id="ARBA00012339"/>
    </source>
</evidence>
<dbReference type="InterPro" id="IPR047136">
    <property type="entry name" value="PurB_bact"/>
</dbReference>
<comment type="similarity">
    <text evidence="3 13">Belongs to the lyase 1 family. Adenylosuccinate lyase subfamily.</text>
</comment>
<dbReference type="GO" id="GO:0006189">
    <property type="term" value="P:'de novo' IMP biosynthetic process"/>
    <property type="evidence" value="ECO:0007669"/>
    <property type="project" value="UniProtKB-UniPathway"/>
</dbReference>
<evidence type="ECO:0000256" key="2">
    <source>
        <dbReference type="ARBA" id="ARBA00004734"/>
    </source>
</evidence>
<dbReference type="NCBIfam" id="NF006764">
    <property type="entry name" value="PRK09285.1"/>
    <property type="match status" value="1"/>
</dbReference>
<dbReference type="PANTHER" id="PTHR43411:SF1">
    <property type="entry name" value="ADENYLOSUCCINATE LYASE"/>
    <property type="match status" value="1"/>
</dbReference>
<dbReference type="InterPro" id="IPR000362">
    <property type="entry name" value="Fumarate_lyase_fam"/>
</dbReference>
<comment type="catalytic activity">
    <reaction evidence="8">
        <text>(2S)-2-[5-amino-1-(5-phospho-beta-D-ribosyl)imidazole-4-carboxamido]succinate = 5-amino-1-(5-phospho-beta-D-ribosyl)imidazole-4-carboxamide + fumarate</text>
        <dbReference type="Rhea" id="RHEA:23920"/>
        <dbReference type="ChEBI" id="CHEBI:29806"/>
        <dbReference type="ChEBI" id="CHEBI:58443"/>
        <dbReference type="ChEBI" id="CHEBI:58475"/>
        <dbReference type="EC" id="4.3.2.2"/>
    </reaction>
    <physiologicalReaction direction="left-to-right" evidence="8">
        <dbReference type="Rhea" id="RHEA:23921"/>
    </physiologicalReaction>
</comment>
<feature type="domain" description="Fumarate lyase N-terminal" evidence="14">
    <location>
        <begin position="12"/>
        <end position="309"/>
    </location>
</feature>
<dbReference type="Gene3D" id="1.20.200.10">
    <property type="entry name" value="Fumarase/aspartase (Central domain)"/>
    <property type="match status" value="1"/>
</dbReference>
<dbReference type="InterPro" id="IPR020557">
    <property type="entry name" value="Fumarate_lyase_CS"/>
</dbReference>
<dbReference type="GO" id="GO:0070626">
    <property type="term" value="F:(S)-2-(5-amino-1-(5-phospho-D-ribosyl)imidazole-4-carboxamido) succinate lyase (fumarate-forming) activity"/>
    <property type="evidence" value="ECO:0007669"/>
    <property type="project" value="RHEA"/>
</dbReference>
<dbReference type="GO" id="GO:0004018">
    <property type="term" value="F:N6-(1,2-dicarboxyethyl)AMP AMP-lyase (fumarate-forming) activity"/>
    <property type="evidence" value="ECO:0007669"/>
    <property type="project" value="UniProtKB-UniRule"/>
</dbReference>
<dbReference type="EC" id="4.3.2.2" evidence="4 12"/>
<dbReference type="EMBL" id="MFRE01000006">
    <property type="protein sequence ID" value="OGH94647.1"/>
    <property type="molecule type" value="Genomic_DNA"/>
</dbReference>
<keyword evidence="7 13" id="KW-0456">Lyase</keyword>
<evidence type="ECO:0000256" key="9">
    <source>
        <dbReference type="ARBA" id="ARBA00025012"/>
    </source>
</evidence>
<comment type="caution">
    <text evidence="16">The sequence shown here is derived from an EMBL/GenBank/DDBJ whole genome shotgun (WGS) entry which is preliminary data.</text>
</comment>
<comment type="catalytic activity">
    <reaction evidence="11">
        <text>N(6)-(1,2-dicarboxyethyl)-AMP = fumarate + AMP</text>
        <dbReference type="Rhea" id="RHEA:16853"/>
        <dbReference type="ChEBI" id="CHEBI:29806"/>
        <dbReference type="ChEBI" id="CHEBI:57567"/>
        <dbReference type="ChEBI" id="CHEBI:456215"/>
        <dbReference type="EC" id="4.3.2.2"/>
    </reaction>
    <physiologicalReaction direction="left-to-right" evidence="11">
        <dbReference type="Rhea" id="RHEA:16854"/>
    </physiologicalReaction>
</comment>
<sequence>MDDLNALSPLDGRYHNKVADLSKYFSESALIKYRVKIEIEYFIALSIELKIKQLPEFSLKTKKVLRQIYENFSLEDARCVKETEKTTNHDVKAVEYFIKEKIKKLKLKLNSEFVHFALTSEDINNLAFSLMWQEGLKMAYLPKLKQVVSILNNFSKKYRSTPLLALTHGQSATPTTLGKEIAVFVNRLYRQEKQLSSHKLLGKLNGATGTYSAQIISYPQVNWPNFSKKFVNGLGLDLNSLTTQVENHDSLAESYHNLERVNNILLDFTRDVWLYVMRGVLGQIKKEGEVGSSTMPHKINPINFENAEGNLGLANAYLTHLASKLPVSRLQRDLSDSTVLRNQGIPLGHSLLALENILNGLSRLTINENKINEELENNWEILAEAVQIIMRREGVDKPYEKLKELTRGQKIIKTDLHKFINKLDISKEAKKDLLKLTPQKYIGLANKLF</sequence>
<protein>
    <recommendedName>
        <fullName evidence="5 12">Adenylosuccinate lyase</fullName>
        <shortName evidence="13">ASL</shortName>
        <ecNumber evidence="4 12">4.3.2.2</ecNumber>
    </recommendedName>
    <alternativeName>
        <fullName evidence="10 13">Adenylosuccinase</fullName>
    </alternativeName>
</protein>
<keyword evidence="6 13" id="KW-0658">Purine biosynthesis</keyword>
<accession>A0A1F6PEQ7</accession>
<dbReference type="UniPathway" id="UPA00074">
    <property type="reaction ID" value="UER00132"/>
</dbReference>
<dbReference type="Proteomes" id="UP000178254">
    <property type="component" value="Unassembled WGS sequence"/>
</dbReference>
<evidence type="ECO:0000256" key="1">
    <source>
        <dbReference type="ARBA" id="ARBA00004706"/>
    </source>
</evidence>
<dbReference type="Gene3D" id="1.10.40.30">
    <property type="entry name" value="Fumarase/aspartase (C-terminal domain)"/>
    <property type="match status" value="1"/>
</dbReference>
<dbReference type="STRING" id="1798709.A2538_04420"/>
<evidence type="ECO:0000259" key="15">
    <source>
        <dbReference type="Pfam" id="PF08328"/>
    </source>
</evidence>
<feature type="domain" description="Adenylosuccinate lyase PurB C-terminal" evidence="15">
    <location>
        <begin position="328"/>
        <end position="442"/>
    </location>
</feature>
<proteinExistence type="inferred from homology"/>
<dbReference type="AlphaFoldDB" id="A0A1F6PEQ7"/>
<dbReference type="PANTHER" id="PTHR43411">
    <property type="entry name" value="ADENYLOSUCCINATE LYASE"/>
    <property type="match status" value="1"/>
</dbReference>
<evidence type="ECO:0000256" key="13">
    <source>
        <dbReference type="RuleBase" id="RU361172"/>
    </source>
</evidence>